<feature type="coiled-coil region" evidence="1">
    <location>
        <begin position="56"/>
        <end position="86"/>
    </location>
</feature>
<evidence type="ECO:0000313" key="2">
    <source>
        <dbReference type="EMBL" id="EZF77814.1"/>
    </source>
</evidence>
<keyword evidence="1" id="KW-0175">Coiled coil</keyword>
<reference evidence="2 3" key="1">
    <citation type="submission" date="2014-02" db="EMBL/GenBank/DDBJ databases">
        <title>The Genome Sequence of Trichophyton rubrum (morphotype soudanense) CBS 452.61.</title>
        <authorList>
            <consortium name="The Broad Institute Genomics Platform"/>
            <person name="Cuomo C.A."/>
            <person name="White T.C."/>
            <person name="Graser Y."/>
            <person name="Martinez-Rossi N."/>
            <person name="Heitman J."/>
            <person name="Young S.K."/>
            <person name="Zeng Q."/>
            <person name="Gargeya S."/>
            <person name="Abouelleil A."/>
            <person name="Alvarado L."/>
            <person name="Chapman S.B."/>
            <person name="Gainer-Dewar J."/>
            <person name="Goldberg J."/>
            <person name="Griggs A."/>
            <person name="Gujja S."/>
            <person name="Hansen M."/>
            <person name="Howarth C."/>
            <person name="Imamovic A."/>
            <person name="Larimer J."/>
            <person name="Martinez D."/>
            <person name="Murphy C."/>
            <person name="Pearson M.D."/>
            <person name="Persinoti G."/>
            <person name="Poon T."/>
            <person name="Priest M."/>
            <person name="Roberts A.D."/>
            <person name="Saif S."/>
            <person name="Shea T.D."/>
            <person name="Sykes S.N."/>
            <person name="Wortman J."/>
            <person name="Nusbaum C."/>
            <person name="Birren B."/>
        </authorList>
    </citation>
    <scope>NUCLEOTIDE SEQUENCE [LARGE SCALE GENOMIC DNA]</scope>
    <source>
        <strain evidence="2 3">CBS 452.61</strain>
    </source>
</reference>
<accession>A0A022Y4T5</accession>
<evidence type="ECO:0000256" key="1">
    <source>
        <dbReference type="SAM" id="Coils"/>
    </source>
</evidence>
<keyword evidence="3" id="KW-1185">Reference proteome</keyword>
<dbReference type="EMBL" id="KK208741">
    <property type="protein sequence ID" value="EZF77814.1"/>
    <property type="molecule type" value="Genomic_DNA"/>
</dbReference>
<dbReference type="HOGENOM" id="CLU_109660_0_0_1"/>
<protein>
    <submittedName>
        <fullName evidence="2">Uncharacterized protein</fullName>
    </submittedName>
</protein>
<gene>
    <name evidence="2" type="ORF">H105_01091</name>
</gene>
<dbReference type="AlphaFoldDB" id="A0A022Y4T5"/>
<sequence>MHTQENGQIWQGIISKELKIIPGDTEESVARSLQTTEFVFDRSQRVCGNQDGVGLLQELRGLRKRVEESEKALEETKSESQRAYDASIMTMMELRAPIHQLHSGHKVGPSQRAKRNAVTHGGSILMDITILRHLLSNRGRTTVFTKWAAGFEDIYGIPFRYVETLSEGSKMVPVLNIYADILLLHIYASYDESETIQKMCKVILRQWKIAVDSERDPEGIFDGEALLMMYNKIVELHGAAEP</sequence>
<proteinExistence type="predicted"/>
<name>A0A022Y4T5_TRISD</name>
<evidence type="ECO:0000313" key="3">
    <source>
        <dbReference type="Proteomes" id="UP000023623"/>
    </source>
</evidence>
<organism evidence="2 3">
    <name type="scientific">Trichophyton soudanense CBS 452.61</name>
    <dbReference type="NCBI Taxonomy" id="1215331"/>
    <lineage>
        <taxon>Eukaryota</taxon>
        <taxon>Fungi</taxon>
        <taxon>Dikarya</taxon>
        <taxon>Ascomycota</taxon>
        <taxon>Pezizomycotina</taxon>
        <taxon>Eurotiomycetes</taxon>
        <taxon>Eurotiomycetidae</taxon>
        <taxon>Onygenales</taxon>
        <taxon>Arthrodermataceae</taxon>
        <taxon>Trichophyton</taxon>
    </lineage>
</organism>
<dbReference type="Proteomes" id="UP000023623">
    <property type="component" value="Unassembled WGS sequence"/>
</dbReference>
<dbReference type="OrthoDB" id="4171521at2759"/>